<feature type="non-terminal residue" evidence="3">
    <location>
        <position position="184"/>
    </location>
</feature>
<feature type="transmembrane region" description="Helical" evidence="2">
    <location>
        <begin position="93"/>
        <end position="117"/>
    </location>
</feature>
<keyword evidence="2" id="KW-1133">Transmembrane helix</keyword>
<protein>
    <submittedName>
        <fullName evidence="3">Uncharacterized protein</fullName>
    </submittedName>
</protein>
<dbReference type="EMBL" id="CAMAPE010000004">
    <property type="protein sequence ID" value="CAH9059783.1"/>
    <property type="molecule type" value="Genomic_DNA"/>
</dbReference>
<evidence type="ECO:0000313" key="3">
    <source>
        <dbReference type="EMBL" id="CAH9059783.1"/>
    </source>
</evidence>
<keyword evidence="4" id="KW-1185">Reference proteome</keyword>
<evidence type="ECO:0000313" key="4">
    <source>
        <dbReference type="Proteomes" id="UP001152484"/>
    </source>
</evidence>
<evidence type="ECO:0000256" key="2">
    <source>
        <dbReference type="SAM" id="Phobius"/>
    </source>
</evidence>
<dbReference type="Proteomes" id="UP001152484">
    <property type="component" value="Unassembled WGS sequence"/>
</dbReference>
<organism evidence="3 4">
    <name type="scientific">Cuscuta europaea</name>
    <name type="common">European dodder</name>
    <dbReference type="NCBI Taxonomy" id="41803"/>
    <lineage>
        <taxon>Eukaryota</taxon>
        <taxon>Viridiplantae</taxon>
        <taxon>Streptophyta</taxon>
        <taxon>Embryophyta</taxon>
        <taxon>Tracheophyta</taxon>
        <taxon>Spermatophyta</taxon>
        <taxon>Magnoliopsida</taxon>
        <taxon>eudicotyledons</taxon>
        <taxon>Gunneridae</taxon>
        <taxon>Pentapetalae</taxon>
        <taxon>asterids</taxon>
        <taxon>lamiids</taxon>
        <taxon>Solanales</taxon>
        <taxon>Convolvulaceae</taxon>
        <taxon>Cuscuteae</taxon>
        <taxon>Cuscuta</taxon>
        <taxon>Cuscuta subgen. Cuscuta</taxon>
    </lineage>
</organism>
<dbReference type="AlphaFoldDB" id="A0A9P0YIS4"/>
<accession>A0A9P0YIS4</accession>
<name>A0A9P0YIS4_CUSEU</name>
<evidence type="ECO:0000256" key="1">
    <source>
        <dbReference type="SAM" id="MobiDB-lite"/>
    </source>
</evidence>
<feature type="region of interest" description="Disordered" evidence="1">
    <location>
        <begin position="57"/>
        <end position="82"/>
    </location>
</feature>
<reference evidence="3" key="1">
    <citation type="submission" date="2022-07" db="EMBL/GenBank/DDBJ databases">
        <authorList>
            <person name="Macas J."/>
            <person name="Novak P."/>
            <person name="Neumann P."/>
        </authorList>
    </citation>
    <scope>NUCLEOTIDE SEQUENCE</scope>
</reference>
<gene>
    <name evidence="3" type="ORF">CEURO_LOCUS1466</name>
</gene>
<keyword evidence="2" id="KW-0812">Transmembrane</keyword>
<sequence length="184" mass="20664">MVCGRRGLRGTIESGPWDGSPELQQLAHPNGNYLVHLCRGLYKKVTIGAEEEELDLDEADVESVADERRARPPPEPPPWSASKSRVWKKMGELYFNCILFSLCFSVELHVVFDVFFFPSREILKFRLGDEKSGLPVIGSVMPITGSANVIACTEVIDSLSGSRSDGRHKAFYRFVYSFFLDCII</sequence>
<comment type="caution">
    <text evidence="3">The sequence shown here is derived from an EMBL/GenBank/DDBJ whole genome shotgun (WGS) entry which is preliminary data.</text>
</comment>
<proteinExistence type="predicted"/>
<keyword evidence="2" id="KW-0472">Membrane</keyword>